<reference evidence="1" key="1">
    <citation type="submission" date="2019-05" db="EMBL/GenBank/DDBJ databases">
        <title>Metatranscriptomic reconstruction reveals RNA viruses with the potential to shape carbon cycling in soil.</title>
        <authorList>
            <person name="Starr E.P."/>
            <person name="Nuccio E."/>
            <person name="Pett-Ridge J."/>
            <person name="Banfield J.F."/>
            <person name="Firestone M.K."/>
        </authorList>
    </citation>
    <scope>NUCLEOTIDE SEQUENCE</scope>
    <source>
        <strain evidence="1">H4_Bulk_47_scaffold_234</strain>
    </source>
</reference>
<organism evidence="1">
    <name type="scientific">Leviviridae sp</name>
    <dbReference type="NCBI Taxonomy" id="2027243"/>
    <lineage>
        <taxon>Viruses</taxon>
        <taxon>Riboviria</taxon>
        <taxon>Orthornavirae</taxon>
        <taxon>Lenarviricota</taxon>
        <taxon>Leviviricetes</taxon>
        <taxon>Norzivirales</taxon>
        <taxon>Fiersviridae</taxon>
    </lineage>
</organism>
<sequence>MNSLLAVLLTKVVRESGNLCGIDTTQDIKTILSRVEHEGDSFMTITLATFFKDLQRSLDRGYVANDLFRSFNRGKSKLPIFLGGFLRLVFDEGDGRLLDMADCLESVNAIRSMFQISGLLKKVELECSPKRVQAALNRYIENDAFVQSHRSTVTREMRLAVTTMSDWLFGAVFETSVVILTTNDSAQSMDRVQLSTN</sequence>
<proteinExistence type="predicted"/>
<accession>A0A514D5Z6</accession>
<dbReference type="EMBL" id="MN034536">
    <property type="protein sequence ID" value="QDH89014.1"/>
    <property type="molecule type" value="Genomic_RNA"/>
</dbReference>
<protein>
    <recommendedName>
        <fullName evidence="2">RNA-directed RNA polymerase</fullName>
    </recommendedName>
</protein>
<evidence type="ECO:0008006" key="2">
    <source>
        <dbReference type="Google" id="ProtNLM"/>
    </source>
</evidence>
<name>A0A514D5Z6_9VIRU</name>
<gene>
    <name evidence="1" type="ORF">H4Bulk47234_000004</name>
</gene>
<evidence type="ECO:0000313" key="1">
    <source>
        <dbReference type="EMBL" id="QDH89014.1"/>
    </source>
</evidence>